<dbReference type="CDD" id="cd00093">
    <property type="entry name" value="HTH_XRE"/>
    <property type="match status" value="1"/>
</dbReference>
<evidence type="ECO:0000259" key="1">
    <source>
        <dbReference type="SMART" id="SM00530"/>
    </source>
</evidence>
<reference evidence="2 3" key="1">
    <citation type="submission" date="2023-12" db="EMBL/GenBank/DDBJ databases">
        <title>novel species in genus Nocarida.</title>
        <authorList>
            <person name="Li Z."/>
        </authorList>
    </citation>
    <scope>NUCLEOTIDE SEQUENCE [LARGE SCALE GENOMIC DNA]</scope>
    <source>
        <strain evidence="2 3">CDC186</strain>
    </source>
</reference>
<dbReference type="PANTHER" id="PTHR35010:SF3">
    <property type="entry name" value="BLL4873 PROTEIN"/>
    <property type="match status" value="1"/>
</dbReference>
<dbReference type="Pfam" id="PF13560">
    <property type="entry name" value="HTH_31"/>
    <property type="match status" value="1"/>
</dbReference>
<dbReference type="InterPro" id="IPR010982">
    <property type="entry name" value="Lambda_DNA-bd_dom_sf"/>
</dbReference>
<proteinExistence type="predicted"/>
<organism evidence="2 3">
    <name type="scientific">Nocardia implantans</name>
    <dbReference type="NCBI Taxonomy" id="3108168"/>
    <lineage>
        <taxon>Bacteria</taxon>
        <taxon>Bacillati</taxon>
        <taxon>Actinomycetota</taxon>
        <taxon>Actinomycetes</taxon>
        <taxon>Mycobacteriales</taxon>
        <taxon>Nocardiaceae</taxon>
        <taxon>Nocardia</taxon>
    </lineage>
</organism>
<dbReference type="PANTHER" id="PTHR35010">
    <property type="entry name" value="BLL4672 PROTEIN-RELATED"/>
    <property type="match status" value="1"/>
</dbReference>
<keyword evidence="3" id="KW-1185">Reference proteome</keyword>
<dbReference type="SUPFAM" id="SSF47413">
    <property type="entry name" value="lambda repressor-like DNA-binding domains"/>
    <property type="match status" value="1"/>
</dbReference>
<dbReference type="Gene3D" id="3.30.450.180">
    <property type="match status" value="1"/>
</dbReference>
<comment type="caution">
    <text evidence="2">The sequence shown here is derived from an EMBL/GenBank/DDBJ whole genome shotgun (WGS) entry which is preliminary data.</text>
</comment>
<evidence type="ECO:0000313" key="3">
    <source>
        <dbReference type="Proteomes" id="UP001348098"/>
    </source>
</evidence>
<dbReference type="Proteomes" id="UP001348098">
    <property type="component" value="Unassembled WGS sequence"/>
</dbReference>
<dbReference type="InterPro" id="IPR041413">
    <property type="entry name" value="MLTR_LBD"/>
</dbReference>
<dbReference type="SMART" id="SM00530">
    <property type="entry name" value="HTH_XRE"/>
    <property type="match status" value="1"/>
</dbReference>
<feature type="domain" description="HTH cro/C1-type" evidence="1">
    <location>
        <begin position="16"/>
        <end position="88"/>
    </location>
</feature>
<name>A0ABU6AWZ3_9NOCA</name>
<dbReference type="RefSeq" id="WP_195081267.1">
    <property type="nucleotide sequence ID" value="NZ_JAYESH010000006.1"/>
</dbReference>
<accession>A0ABU6AWZ3</accession>
<dbReference type="EMBL" id="JAYKYQ010000007">
    <property type="protein sequence ID" value="MEB3511975.1"/>
    <property type="molecule type" value="Genomic_DNA"/>
</dbReference>
<gene>
    <name evidence="2" type="ORF">U3653_18250</name>
</gene>
<dbReference type="Pfam" id="PF17765">
    <property type="entry name" value="MLTR_LBD"/>
    <property type="match status" value="1"/>
</dbReference>
<evidence type="ECO:0000313" key="2">
    <source>
        <dbReference type="EMBL" id="MEB3511975.1"/>
    </source>
</evidence>
<dbReference type="InterPro" id="IPR001387">
    <property type="entry name" value="Cro/C1-type_HTH"/>
</dbReference>
<sequence>MTSEAVPRRRELLRDFLRARRARVRPEDAGIPATGRRRTPGLRREEVAVLAGVGVSWYTWLEQGRDITVSDEVLDAIARVLMLSEPERIHLYLLAGLNPPPLDCAPVTAVTPEVRQLVDAWDGRPAVLRDRYWNVLTYNDAARVVFGYGEGEHNCLLTYFTNPRYRAMDELWAANAPAVVAAYRASAAICPGDADFRRVVDKLRTVSPEFAELWQRQEVGVPAQAVNALRHPDLGDLFFDATTLTVADHPAWQLVLYNPRPGTDTGERLERLHRHRVTSPA</sequence>
<protein>
    <submittedName>
        <fullName evidence="2">Helix-turn-helix transcriptional regulator</fullName>
    </submittedName>
</protein>
<dbReference type="Gene3D" id="1.10.260.40">
    <property type="entry name" value="lambda repressor-like DNA-binding domains"/>
    <property type="match status" value="1"/>
</dbReference>